<dbReference type="CDD" id="cd05233">
    <property type="entry name" value="SDR_c"/>
    <property type="match status" value="1"/>
</dbReference>
<evidence type="ECO:0000313" key="4">
    <source>
        <dbReference type="EMBL" id="KAF2423489.1"/>
    </source>
</evidence>
<sequence length="256" mass="26988">MPADFTNHVIAVSGAASGIGFATAQYLYSLGATLSLTDIRQDALDAAIPLLTAKKYGERVLAVATDVRKSKQVDNWIEQTVKVFGRLDGAANLAGVVGRGIGTEPLTKLSDEAWSFVVDINLTGVFYAVRAQLRVMTKGASIVNAASTAGIEGGKFNADYTASKHGVVGLTRSAAKEAGDHGIRVNAVAPGIINTPMVKTLPEDMLKGMEYIMQNVQSLHRRAEPVEVGKLIAFLLSDESSFTTGAVYVVDGGQVC</sequence>
<gene>
    <name evidence="4" type="ORF">EJ08DRAFT_596036</name>
</gene>
<dbReference type="Pfam" id="PF13561">
    <property type="entry name" value="adh_short_C2"/>
    <property type="match status" value="1"/>
</dbReference>
<evidence type="ECO:0000256" key="2">
    <source>
        <dbReference type="ARBA" id="ARBA00022857"/>
    </source>
</evidence>
<accession>A0A9P4TUH4</accession>
<dbReference type="OrthoDB" id="1669814at2759"/>
<dbReference type="GO" id="GO:0016491">
    <property type="term" value="F:oxidoreductase activity"/>
    <property type="evidence" value="ECO:0007669"/>
    <property type="project" value="UniProtKB-KW"/>
</dbReference>
<keyword evidence="5" id="KW-1185">Reference proteome</keyword>
<dbReference type="Proteomes" id="UP000800235">
    <property type="component" value="Unassembled WGS sequence"/>
</dbReference>
<keyword evidence="3" id="KW-0560">Oxidoreductase</keyword>
<evidence type="ECO:0000256" key="1">
    <source>
        <dbReference type="ARBA" id="ARBA00006484"/>
    </source>
</evidence>
<dbReference type="PRINTS" id="PR00080">
    <property type="entry name" value="SDRFAMILY"/>
</dbReference>
<organism evidence="4 5">
    <name type="scientific">Tothia fuscella</name>
    <dbReference type="NCBI Taxonomy" id="1048955"/>
    <lineage>
        <taxon>Eukaryota</taxon>
        <taxon>Fungi</taxon>
        <taxon>Dikarya</taxon>
        <taxon>Ascomycota</taxon>
        <taxon>Pezizomycotina</taxon>
        <taxon>Dothideomycetes</taxon>
        <taxon>Pleosporomycetidae</taxon>
        <taxon>Venturiales</taxon>
        <taxon>Cylindrosympodiaceae</taxon>
        <taxon>Tothia</taxon>
    </lineage>
</organism>
<proteinExistence type="inferred from homology"/>
<dbReference type="EMBL" id="MU007081">
    <property type="protein sequence ID" value="KAF2423489.1"/>
    <property type="molecule type" value="Genomic_DNA"/>
</dbReference>
<dbReference type="FunFam" id="3.40.50.720:FF:000084">
    <property type="entry name" value="Short-chain dehydrogenase reductase"/>
    <property type="match status" value="1"/>
</dbReference>
<dbReference type="InterPro" id="IPR020904">
    <property type="entry name" value="Sc_DH/Rdtase_CS"/>
</dbReference>
<dbReference type="PANTHER" id="PTHR24321">
    <property type="entry name" value="DEHYDROGENASES, SHORT CHAIN"/>
    <property type="match status" value="1"/>
</dbReference>
<protein>
    <submittedName>
        <fullName evidence="4">NAD(P)-binding protein</fullName>
    </submittedName>
</protein>
<dbReference type="SUPFAM" id="SSF51735">
    <property type="entry name" value="NAD(P)-binding Rossmann-fold domains"/>
    <property type="match status" value="1"/>
</dbReference>
<evidence type="ECO:0000313" key="5">
    <source>
        <dbReference type="Proteomes" id="UP000800235"/>
    </source>
</evidence>
<keyword evidence="2" id="KW-0521">NADP</keyword>
<reference evidence="4" key="1">
    <citation type="journal article" date="2020" name="Stud. Mycol.">
        <title>101 Dothideomycetes genomes: a test case for predicting lifestyles and emergence of pathogens.</title>
        <authorList>
            <person name="Haridas S."/>
            <person name="Albert R."/>
            <person name="Binder M."/>
            <person name="Bloem J."/>
            <person name="Labutti K."/>
            <person name="Salamov A."/>
            <person name="Andreopoulos B."/>
            <person name="Baker S."/>
            <person name="Barry K."/>
            <person name="Bills G."/>
            <person name="Bluhm B."/>
            <person name="Cannon C."/>
            <person name="Castanera R."/>
            <person name="Culley D."/>
            <person name="Daum C."/>
            <person name="Ezra D."/>
            <person name="Gonzalez J."/>
            <person name="Henrissat B."/>
            <person name="Kuo A."/>
            <person name="Liang C."/>
            <person name="Lipzen A."/>
            <person name="Lutzoni F."/>
            <person name="Magnuson J."/>
            <person name="Mondo S."/>
            <person name="Nolan M."/>
            <person name="Ohm R."/>
            <person name="Pangilinan J."/>
            <person name="Park H.-J."/>
            <person name="Ramirez L."/>
            <person name="Alfaro M."/>
            <person name="Sun H."/>
            <person name="Tritt A."/>
            <person name="Yoshinaga Y."/>
            <person name="Zwiers L.-H."/>
            <person name="Turgeon B."/>
            <person name="Goodwin S."/>
            <person name="Spatafora J."/>
            <person name="Crous P."/>
            <person name="Grigoriev I."/>
        </authorList>
    </citation>
    <scope>NUCLEOTIDE SEQUENCE</scope>
    <source>
        <strain evidence="4">CBS 130266</strain>
    </source>
</reference>
<dbReference type="Gene3D" id="3.40.50.720">
    <property type="entry name" value="NAD(P)-binding Rossmann-like Domain"/>
    <property type="match status" value="1"/>
</dbReference>
<evidence type="ECO:0000256" key="3">
    <source>
        <dbReference type="ARBA" id="ARBA00023002"/>
    </source>
</evidence>
<comment type="caution">
    <text evidence="4">The sequence shown here is derived from an EMBL/GenBank/DDBJ whole genome shotgun (WGS) entry which is preliminary data.</text>
</comment>
<dbReference type="InterPro" id="IPR036291">
    <property type="entry name" value="NAD(P)-bd_dom_sf"/>
</dbReference>
<dbReference type="PANTHER" id="PTHR24321:SF8">
    <property type="entry name" value="ESTRADIOL 17-BETA-DEHYDROGENASE 8-RELATED"/>
    <property type="match status" value="1"/>
</dbReference>
<dbReference type="PROSITE" id="PS00061">
    <property type="entry name" value="ADH_SHORT"/>
    <property type="match status" value="1"/>
</dbReference>
<dbReference type="PRINTS" id="PR00081">
    <property type="entry name" value="GDHRDH"/>
</dbReference>
<dbReference type="AlphaFoldDB" id="A0A9P4TUH4"/>
<dbReference type="InterPro" id="IPR002347">
    <property type="entry name" value="SDR_fam"/>
</dbReference>
<comment type="similarity">
    <text evidence="1">Belongs to the short-chain dehydrogenases/reductases (SDR) family.</text>
</comment>
<name>A0A9P4TUH4_9PEZI</name>